<dbReference type="PANTHER" id="PTHR45829">
    <property type="entry name" value="MITOCHONDRIAL CARRIER PROTEIN RIM2"/>
    <property type="match status" value="1"/>
</dbReference>
<comment type="subcellular location">
    <subcellularLocation>
        <location evidence="1">Mitochondrion inner membrane</location>
        <topology evidence="1">Multi-pass membrane protein</topology>
    </subcellularLocation>
</comment>
<dbReference type="PANTHER" id="PTHR45829:SF4">
    <property type="entry name" value="MITOCHONDRIAL CARRIER PROTEIN RIM2"/>
    <property type="match status" value="1"/>
</dbReference>
<evidence type="ECO:0000256" key="5">
    <source>
        <dbReference type="ARBA" id="ARBA00022792"/>
    </source>
</evidence>
<dbReference type="GO" id="GO:1990519">
    <property type="term" value="P:pyrimidine nucleotide import into mitochondrion"/>
    <property type="evidence" value="ECO:0007669"/>
    <property type="project" value="TreeGrafter"/>
</dbReference>
<keyword evidence="7" id="KW-0496">Mitochondrion</keyword>
<dbReference type="OrthoDB" id="269120at2759"/>
<dbReference type="InterPro" id="IPR018108">
    <property type="entry name" value="MCP_transmembrane"/>
</dbReference>
<protein>
    <submittedName>
        <fullName evidence="12">8586_t:CDS:1</fullName>
    </submittedName>
</protein>
<evidence type="ECO:0000256" key="2">
    <source>
        <dbReference type="ARBA" id="ARBA00022448"/>
    </source>
</evidence>
<sequence>MTVTTKSSPPLSQPPLGFSSQGSVVPPQPKRTPTETIKSKAWLHFVAGGVGGMTGAIVTSPLDVVKTRLQSEYYKNRLNKTRIQIPVIKHFVDTGQILCQIYRVEGWRAYFKGLGPNLVGVIPARAIHFFAYGNGKRIITELNGGAETSLVHTSAAILAGITTSTITNPIWLIKTRMQLQSSNKANSLFPVAKYRNSFDCVLQVIREEGIRGLYKGLSASYLGTTESTMQWVIYESLKTKLAERRKKNQTVTLGVNSMMREGTNYWHLWLDNFIAAGTAKLLAACVTYPHEVIRTRLRQPPEPNGKLKYTSIIQCVRTVAHEEGLTALYGGLSAHLMRVVPNAAIMFFCYEFILYYGNQWS</sequence>
<evidence type="ECO:0000256" key="10">
    <source>
        <dbReference type="RuleBase" id="RU000488"/>
    </source>
</evidence>
<comment type="caution">
    <text evidence="12">The sequence shown here is derived from an EMBL/GenBank/DDBJ whole genome shotgun (WGS) entry which is preliminary data.</text>
</comment>
<accession>A0A9N8Z577</accession>
<dbReference type="PRINTS" id="PR00926">
    <property type="entry name" value="MITOCARRIER"/>
</dbReference>
<keyword evidence="2 10" id="KW-0813">Transport</keyword>
<reference evidence="12" key="1">
    <citation type="submission" date="2021-06" db="EMBL/GenBank/DDBJ databases">
        <authorList>
            <person name="Kallberg Y."/>
            <person name="Tangrot J."/>
            <person name="Rosling A."/>
        </authorList>
    </citation>
    <scope>NUCLEOTIDE SEQUENCE</scope>
    <source>
        <strain evidence="12">IA702</strain>
    </source>
</reference>
<dbReference type="GO" id="GO:0005743">
    <property type="term" value="C:mitochondrial inner membrane"/>
    <property type="evidence" value="ECO:0007669"/>
    <property type="project" value="UniProtKB-SubCell"/>
</dbReference>
<dbReference type="Pfam" id="PF00153">
    <property type="entry name" value="Mito_carr"/>
    <property type="match status" value="3"/>
</dbReference>
<keyword evidence="5" id="KW-0999">Mitochondrion inner membrane</keyword>
<evidence type="ECO:0000313" key="12">
    <source>
        <dbReference type="EMBL" id="CAG8473606.1"/>
    </source>
</evidence>
<dbReference type="InterPro" id="IPR049562">
    <property type="entry name" value="SLC25A33/36-like"/>
</dbReference>
<feature type="compositionally biased region" description="Polar residues" evidence="11">
    <location>
        <begin position="1"/>
        <end position="10"/>
    </location>
</feature>
<dbReference type="Gene3D" id="1.50.40.10">
    <property type="entry name" value="Mitochondrial carrier domain"/>
    <property type="match status" value="2"/>
</dbReference>
<dbReference type="Proteomes" id="UP000789572">
    <property type="component" value="Unassembled WGS sequence"/>
</dbReference>
<feature type="region of interest" description="Disordered" evidence="11">
    <location>
        <begin position="1"/>
        <end position="33"/>
    </location>
</feature>
<keyword evidence="3 9" id="KW-0812">Transmembrane</keyword>
<evidence type="ECO:0000256" key="8">
    <source>
        <dbReference type="ARBA" id="ARBA00023136"/>
    </source>
</evidence>
<evidence type="ECO:0000313" key="13">
    <source>
        <dbReference type="Proteomes" id="UP000789572"/>
    </source>
</evidence>
<keyword evidence="4" id="KW-0677">Repeat</keyword>
<evidence type="ECO:0000256" key="7">
    <source>
        <dbReference type="ARBA" id="ARBA00023128"/>
    </source>
</evidence>
<feature type="repeat" description="Solcar" evidence="9">
    <location>
        <begin position="267"/>
        <end position="356"/>
    </location>
</feature>
<dbReference type="SUPFAM" id="SSF103506">
    <property type="entry name" value="Mitochondrial carrier"/>
    <property type="match status" value="1"/>
</dbReference>
<gene>
    <name evidence="12" type="ORF">POCULU_LOCUS1166</name>
</gene>
<name>A0A9N8Z577_9GLOM</name>
<keyword evidence="8 9" id="KW-0472">Membrane</keyword>
<evidence type="ECO:0000256" key="11">
    <source>
        <dbReference type="SAM" id="MobiDB-lite"/>
    </source>
</evidence>
<comment type="similarity">
    <text evidence="10">Belongs to the mitochondrial carrier (TC 2.A.29) family.</text>
</comment>
<dbReference type="InterPro" id="IPR002067">
    <property type="entry name" value="MCP"/>
</dbReference>
<evidence type="ECO:0000256" key="3">
    <source>
        <dbReference type="ARBA" id="ARBA00022692"/>
    </source>
</evidence>
<feature type="repeat" description="Solcar" evidence="9">
    <location>
        <begin position="39"/>
        <end position="138"/>
    </location>
</feature>
<feature type="repeat" description="Solcar" evidence="9">
    <location>
        <begin position="147"/>
        <end position="240"/>
    </location>
</feature>
<evidence type="ECO:0000256" key="4">
    <source>
        <dbReference type="ARBA" id="ARBA00022737"/>
    </source>
</evidence>
<dbReference type="InterPro" id="IPR023395">
    <property type="entry name" value="MCP_dom_sf"/>
</dbReference>
<evidence type="ECO:0000256" key="6">
    <source>
        <dbReference type="ARBA" id="ARBA00022989"/>
    </source>
</evidence>
<evidence type="ECO:0000256" key="9">
    <source>
        <dbReference type="PROSITE-ProRule" id="PRU00282"/>
    </source>
</evidence>
<dbReference type="EMBL" id="CAJVPJ010000080">
    <property type="protein sequence ID" value="CAG8473606.1"/>
    <property type="molecule type" value="Genomic_DNA"/>
</dbReference>
<proteinExistence type="inferred from homology"/>
<keyword evidence="6" id="KW-1133">Transmembrane helix</keyword>
<evidence type="ECO:0000256" key="1">
    <source>
        <dbReference type="ARBA" id="ARBA00004448"/>
    </source>
</evidence>
<organism evidence="12 13">
    <name type="scientific">Paraglomus occultum</name>
    <dbReference type="NCBI Taxonomy" id="144539"/>
    <lineage>
        <taxon>Eukaryota</taxon>
        <taxon>Fungi</taxon>
        <taxon>Fungi incertae sedis</taxon>
        <taxon>Mucoromycota</taxon>
        <taxon>Glomeromycotina</taxon>
        <taxon>Glomeromycetes</taxon>
        <taxon>Paraglomerales</taxon>
        <taxon>Paraglomeraceae</taxon>
        <taxon>Paraglomus</taxon>
    </lineage>
</organism>
<dbReference type="GO" id="GO:0015218">
    <property type="term" value="F:pyrimidine nucleotide transmembrane transporter activity"/>
    <property type="evidence" value="ECO:0007669"/>
    <property type="project" value="InterPro"/>
</dbReference>
<dbReference type="AlphaFoldDB" id="A0A9N8Z577"/>
<dbReference type="PROSITE" id="PS50920">
    <property type="entry name" value="SOLCAR"/>
    <property type="match status" value="3"/>
</dbReference>
<keyword evidence="13" id="KW-1185">Reference proteome</keyword>